<dbReference type="InterPro" id="IPR009030">
    <property type="entry name" value="Growth_fac_rcpt_cys_sf"/>
</dbReference>
<dbReference type="OrthoDB" id="5983152at2759"/>
<dbReference type="FunFam" id="2.10.25.10:FF:000038">
    <property type="entry name" value="Fibrillin 2"/>
    <property type="match status" value="2"/>
</dbReference>
<keyword evidence="1 5" id="KW-0245">EGF-like domain</keyword>
<dbReference type="PROSITE" id="PS01187">
    <property type="entry name" value="EGF_CA"/>
    <property type="match status" value="1"/>
</dbReference>
<dbReference type="STRING" id="10195.A0A3M7SBT8"/>
<dbReference type="Gene3D" id="2.10.25.10">
    <property type="entry name" value="Laminin"/>
    <property type="match status" value="3"/>
</dbReference>
<dbReference type="Pfam" id="PF07645">
    <property type="entry name" value="EGF_CA"/>
    <property type="match status" value="2"/>
</dbReference>
<keyword evidence="8" id="KW-1185">Reference proteome</keyword>
<gene>
    <name evidence="7" type="ORF">BpHYR1_030918</name>
</gene>
<comment type="caution">
    <text evidence="7">The sequence shown here is derived from an EMBL/GenBank/DDBJ whole genome shotgun (WGS) entry which is preliminary data.</text>
</comment>
<evidence type="ECO:0000313" key="8">
    <source>
        <dbReference type="Proteomes" id="UP000276133"/>
    </source>
</evidence>
<dbReference type="InterPro" id="IPR024731">
    <property type="entry name" value="NELL2-like_EGF"/>
</dbReference>
<evidence type="ECO:0000256" key="1">
    <source>
        <dbReference type="ARBA" id="ARBA00022536"/>
    </source>
</evidence>
<keyword evidence="3" id="KW-0677">Repeat</keyword>
<dbReference type="CDD" id="cd00054">
    <property type="entry name" value="EGF_CA"/>
    <property type="match status" value="3"/>
</dbReference>
<dbReference type="PROSITE" id="PS50026">
    <property type="entry name" value="EGF_3"/>
    <property type="match status" value="3"/>
</dbReference>
<dbReference type="InterPro" id="IPR000152">
    <property type="entry name" value="EGF-type_Asp/Asn_hydroxyl_site"/>
</dbReference>
<dbReference type="PANTHER" id="PTHR46549">
    <property type="entry name" value="MACPF DOMAIN-CONTAINING PROTEIN"/>
    <property type="match status" value="1"/>
</dbReference>
<sequence>MIGKTLSKELKNINARLNLIFDNKIVIRNLIFDYDDASGELKFKEIGKNLESHSSQLNLKKFSIRKSHKNEHWNDHGFLQNSKIAQASYVNVLQGIEKAKKDRFFIMPCNLDWSSANSRRFSISLNYGKCIRFIASSYGDIFLVIATNPNDEYTWYFIQISSYGVAFYRAGLVVKYRLDPRSGSLKNSDLFRRFFICFNYETRAKQTGLYVQYGIIEGYDSKEKVHLYYFDTKPIEPRYYMFGSYDSKIFIYDITVNILKSDEEVLLRCSEGLKDIYDQERCMDLCHDVCVGCFKANSSTSCVKCRYDSIVQDARLICLDSCPFGYQMDPKLKTCVDIDECSRNDTFNDIYKWTRCDSISGLCINTIGSYECKCQDGYDGDGFSCQDVDECDYENTDSSLIAECGQNSVCLNTKGGYECKCLDGFQKIGQKCVDVDECRENTHECQTNAYCVNKIGSYKCLCKVGFRGNGIYCDGTVALIN</sequence>
<dbReference type="PANTHER" id="PTHR46549:SF1">
    <property type="entry name" value="MACPF DOMAIN-CONTAINING PROTEIN"/>
    <property type="match status" value="1"/>
</dbReference>
<evidence type="ECO:0000256" key="5">
    <source>
        <dbReference type="PROSITE-ProRule" id="PRU00076"/>
    </source>
</evidence>
<dbReference type="PROSITE" id="PS00010">
    <property type="entry name" value="ASX_HYDROXYL"/>
    <property type="match status" value="3"/>
</dbReference>
<evidence type="ECO:0000256" key="4">
    <source>
        <dbReference type="ARBA" id="ARBA00023157"/>
    </source>
</evidence>
<name>A0A3M7SBT8_BRAPC</name>
<evidence type="ECO:0000259" key="6">
    <source>
        <dbReference type="PROSITE" id="PS50026"/>
    </source>
</evidence>
<dbReference type="SMART" id="SM00181">
    <property type="entry name" value="EGF"/>
    <property type="match status" value="4"/>
</dbReference>
<feature type="domain" description="EGF-like" evidence="6">
    <location>
        <begin position="337"/>
        <end position="384"/>
    </location>
</feature>
<proteinExistence type="predicted"/>
<reference evidence="7 8" key="1">
    <citation type="journal article" date="2018" name="Sci. Rep.">
        <title>Genomic signatures of local adaptation to the degree of environmental predictability in rotifers.</title>
        <authorList>
            <person name="Franch-Gras L."/>
            <person name="Hahn C."/>
            <person name="Garcia-Roger E.M."/>
            <person name="Carmona M.J."/>
            <person name="Serra M."/>
            <person name="Gomez A."/>
        </authorList>
    </citation>
    <scope>NUCLEOTIDE SEQUENCE [LARGE SCALE GENOMIC DNA]</scope>
    <source>
        <strain evidence="7">HYR1</strain>
    </source>
</reference>
<evidence type="ECO:0000313" key="7">
    <source>
        <dbReference type="EMBL" id="RNA33125.1"/>
    </source>
</evidence>
<dbReference type="SMART" id="SM00179">
    <property type="entry name" value="EGF_CA"/>
    <property type="match status" value="3"/>
</dbReference>
<evidence type="ECO:0000256" key="3">
    <source>
        <dbReference type="ARBA" id="ARBA00022737"/>
    </source>
</evidence>
<dbReference type="InterPro" id="IPR018097">
    <property type="entry name" value="EGF_Ca-bd_CS"/>
</dbReference>
<dbReference type="Proteomes" id="UP000276133">
    <property type="component" value="Unassembled WGS sequence"/>
</dbReference>
<protein>
    <submittedName>
        <fullName evidence="7">Putative mucin-4</fullName>
    </submittedName>
</protein>
<dbReference type="EMBL" id="REGN01001680">
    <property type="protein sequence ID" value="RNA33125.1"/>
    <property type="molecule type" value="Genomic_DNA"/>
</dbReference>
<accession>A0A3M7SBT8</accession>
<feature type="domain" description="EGF-like" evidence="6">
    <location>
        <begin position="387"/>
        <end position="433"/>
    </location>
</feature>
<keyword evidence="2" id="KW-0732">Signal</keyword>
<dbReference type="InterPro" id="IPR000742">
    <property type="entry name" value="EGF"/>
</dbReference>
<dbReference type="InterPro" id="IPR049883">
    <property type="entry name" value="NOTCH1_EGF-like"/>
</dbReference>
<comment type="caution">
    <text evidence="5">Lacks conserved residue(s) required for the propagation of feature annotation.</text>
</comment>
<dbReference type="InterPro" id="IPR001881">
    <property type="entry name" value="EGF-like_Ca-bd_dom"/>
</dbReference>
<dbReference type="PROSITE" id="PS01186">
    <property type="entry name" value="EGF_2"/>
    <property type="match status" value="2"/>
</dbReference>
<dbReference type="GO" id="GO:0005509">
    <property type="term" value="F:calcium ion binding"/>
    <property type="evidence" value="ECO:0007669"/>
    <property type="project" value="InterPro"/>
</dbReference>
<feature type="domain" description="EGF-like" evidence="6">
    <location>
        <begin position="434"/>
        <end position="474"/>
    </location>
</feature>
<dbReference type="AlphaFoldDB" id="A0A3M7SBT8"/>
<dbReference type="Pfam" id="PF12947">
    <property type="entry name" value="EGF_3"/>
    <property type="match status" value="1"/>
</dbReference>
<keyword evidence="4" id="KW-1015">Disulfide bond</keyword>
<evidence type="ECO:0000256" key="2">
    <source>
        <dbReference type="ARBA" id="ARBA00022729"/>
    </source>
</evidence>
<organism evidence="7 8">
    <name type="scientific">Brachionus plicatilis</name>
    <name type="common">Marine rotifer</name>
    <name type="synonym">Brachionus muelleri</name>
    <dbReference type="NCBI Taxonomy" id="10195"/>
    <lineage>
        <taxon>Eukaryota</taxon>
        <taxon>Metazoa</taxon>
        <taxon>Spiralia</taxon>
        <taxon>Gnathifera</taxon>
        <taxon>Rotifera</taxon>
        <taxon>Eurotatoria</taxon>
        <taxon>Monogononta</taxon>
        <taxon>Pseudotrocha</taxon>
        <taxon>Ploima</taxon>
        <taxon>Brachionidae</taxon>
        <taxon>Brachionus</taxon>
    </lineage>
</organism>
<dbReference type="SUPFAM" id="SSF57184">
    <property type="entry name" value="Growth factor receptor domain"/>
    <property type="match status" value="2"/>
</dbReference>